<dbReference type="GO" id="GO:1902412">
    <property type="term" value="P:regulation of mitotic cytokinesis"/>
    <property type="evidence" value="ECO:0007669"/>
    <property type="project" value="TreeGrafter"/>
</dbReference>
<feature type="region of interest" description="Disordered" evidence="1">
    <location>
        <begin position="1"/>
        <end position="57"/>
    </location>
</feature>
<evidence type="ECO:0000313" key="2">
    <source>
        <dbReference type="EMBL" id="NXN80705.1"/>
    </source>
</evidence>
<evidence type="ECO:0000313" key="3">
    <source>
        <dbReference type="Proteomes" id="UP000532545"/>
    </source>
</evidence>
<protein>
    <submittedName>
        <fullName evidence="2">MAP9 protein</fullName>
    </submittedName>
</protein>
<evidence type="ECO:0000256" key="1">
    <source>
        <dbReference type="SAM" id="MobiDB-lite"/>
    </source>
</evidence>
<feature type="compositionally biased region" description="Acidic residues" evidence="1">
    <location>
        <begin position="18"/>
        <end position="29"/>
    </location>
</feature>
<dbReference type="GO" id="GO:0000235">
    <property type="term" value="C:astral microtubule"/>
    <property type="evidence" value="ECO:0007669"/>
    <property type="project" value="TreeGrafter"/>
</dbReference>
<gene>
    <name evidence="2" type="primary">Map9</name>
    <name evidence="2" type="ORF">BOMGAR_R15898</name>
</gene>
<feature type="non-terminal residue" evidence="2">
    <location>
        <position position="1"/>
    </location>
</feature>
<name>A0A7L1M0J4_BOMGA</name>
<feature type="region of interest" description="Disordered" evidence="1">
    <location>
        <begin position="568"/>
        <end position="588"/>
    </location>
</feature>
<dbReference type="GO" id="GO:0090307">
    <property type="term" value="P:mitotic spindle assembly"/>
    <property type="evidence" value="ECO:0007669"/>
    <property type="project" value="TreeGrafter"/>
</dbReference>
<dbReference type="EMBL" id="VXBU01005185">
    <property type="protein sequence ID" value="NXN80705.1"/>
    <property type="molecule type" value="Genomic_DNA"/>
</dbReference>
<comment type="caution">
    <text evidence="2">The sequence shown here is derived from an EMBL/GenBank/DDBJ whole genome shotgun (WGS) entry which is preliminary data.</text>
</comment>
<proteinExistence type="predicted"/>
<dbReference type="Proteomes" id="UP000532545">
    <property type="component" value="Unassembled WGS sequence"/>
</dbReference>
<dbReference type="PANTHER" id="PTHR14739:SF9">
    <property type="entry name" value="MICROTUBULE-ASSOCIATED PROTEIN 9"/>
    <property type="match status" value="1"/>
</dbReference>
<feature type="compositionally biased region" description="Basic and acidic residues" evidence="1">
    <location>
        <begin position="138"/>
        <end position="150"/>
    </location>
</feature>
<feature type="non-terminal residue" evidence="2">
    <location>
        <position position="588"/>
    </location>
</feature>
<dbReference type="GO" id="GO:0000281">
    <property type="term" value="P:mitotic cytokinesis"/>
    <property type="evidence" value="ECO:0007669"/>
    <property type="project" value="InterPro"/>
</dbReference>
<keyword evidence="3" id="KW-1185">Reference proteome</keyword>
<feature type="region of interest" description="Disordered" evidence="1">
    <location>
        <begin position="110"/>
        <end position="162"/>
    </location>
</feature>
<feature type="compositionally biased region" description="Polar residues" evidence="1">
    <location>
        <begin position="40"/>
        <end position="50"/>
    </location>
</feature>
<feature type="compositionally biased region" description="Basic and acidic residues" evidence="1">
    <location>
        <begin position="115"/>
        <end position="129"/>
    </location>
</feature>
<dbReference type="OrthoDB" id="8956542at2759"/>
<reference evidence="2 3" key="1">
    <citation type="submission" date="2019-09" db="EMBL/GenBank/DDBJ databases">
        <title>Bird 10,000 Genomes (B10K) Project - Family phase.</title>
        <authorList>
            <person name="Zhang G."/>
        </authorList>
    </citation>
    <scope>NUCLEOTIDE SEQUENCE [LARGE SCALE GENOMIC DNA]</scope>
    <source>
        <strain evidence="2">B10K-DU-002-23</strain>
        <tissue evidence="2">Muscle</tissue>
    </source>
</reference>
<organism evidence="2 3">
    <name type="scientific">Bombycilla garrulus</name>
    <name type="common">Bohemian waxwing</name>
    <name type="synonym">Lanius garrulus</name>
    <dbReference type="NCBI Taxonomy" id="125297"/>
    <lineage>
        <taxon>Eukaryota</taxon>
        <taxon>Metazoa</taxon>
        <taxon>Chordata</taxon>
        <taxon>Craniata</taxon>
        <taxon>Vertebrata</taxon>
        <taxon>Euteleostomi</taxon>
        <taxon>Archelosauria</taxon>
        <taxon>Archosauria</taxon>
        <taxon>Dinosauria</taxon>
        <taxon>Saurischia</taxon>
        <taxon>Theropoda</taxon>
        <taxon>Coelurosauria</taxon>
        <taxon>Aves</taxon>
        <taxon>Neognathae</taxon>
        <taxon>Neoaves</taxon>
        <taxon>Telluraves</taxon>
        <taxon>Australaves</taxon>
        <taxon>Passeriformes</taxon>
        <taxon>Bombycillidae</taxon>
        <taxon>Bombycilla</taxon>
    </lineage>
</organism>
<sequence>DELQEAISDYAASKERDEYSDDFESEEDGLLNGVGKELAESNSGSTSTERSLAGSPLLNDDALQKSVDLENEAADDLNLSFHEKKLQQIMILEDENIQNDRKDDKEGCLEAQNEDNDRKNNEEVLRDNSESDDLPINELHKQRNQEENQPKTKLQMPKKGNASASEQEVSACLFLSEDEKQLFGSLMSSSPSVYVHRRHEGAARMPPQGRHGTKSCIHSVYSTHAPFHGKVMNSFSVTRWSCNVTEHKRTSCTQNICEWYGMVVLTFQNRDQKTVSTNDLKVKDSGRKSPSVDCSVGMMKITEGQIITDTMQEVSVNDPSEHEEAKSMSRNSVKHYLESATINGKVINVFVFSYFPRSTSFVHLKKNGKAVPSSSPVSSQHLGPLKVLEDKCPQKNSPEFNKVDDIRAAVYQNWLEKKRLLLLELKRVEKEKAEILRNKLEKEALKREESIACYEAWKKKKEKEAKKLSEEKKLKELEENKPAEQTKEKAEAAQVAFKKWTERKVEYLREQSRKEKQTERMRKKIEEDLVAEKRRISVSAVEKWIEKKEEYIKKKKVEKILEKRKREIQQAEKEEKSEKAMEEYERWL</sequence>
<dbReference type="PANTHER" id="PTHR14739">
    <property type="entry name" value="MICROTUBULE-ASSOCIATED PROTEIN 9"/>
    <property type="match status" value="1"/>
</dbReference>
<dbReference type="InterPro" id="IPR026106">
    <property type="entry name" value="MAP9"/>
</dbReference>
<dbReference type="GO" id="GO:0008017">
    <property type="term" value="F:microtubule binding"/>
    <property type="evidence" value="ECO:0007669"/>
    <property type="project" value="TreeGrafter"/>
</dbReference>
<accession>A0A7L1M0J4</accession>
<dbReference type="AlphaFoldDB" id="A0A7L1M0J4"/>